<feature type="compositionally biased region" description="Basic and acidic residues" evidence="2">
    <location>
        <begin position="137"/>
        <end position="151"/>
    </location>
</feature>
<proteinExistence type="predicted"/>
<keyword evidence="1" id="KW-0175">Coiled coil</keyword>
<feature type="compositionally biased region" description="Polar residues" evidence="2">
    <location>
        <begin position="52"/>
        <end position="69"/>
    </location>
</feature>
<sequence length="292" mass="32025">MSFKDGQNSVKSLLDLLKQTPDDSSLPPSTNPPRQSWSASPGDTYSPHHPAASSSTFQTPISSVNPTQRQLDELLASLNQPRPAEGVSGRSAFAGPRNDLIKPFGPVSKQKPKASTAGFDHTSLPPASGSTETSGWGRDESSKPAQGSREKGWEVMPFAKVLPIISRLVEEESFKKELRKMKAEQDGLERRLWAKQEKLKADLDRPHQAEKEVARISRKPIPAATQAAWNKELQQALSEFYLSTVLPSLDGIAQKHTLRLEELGVPGLGGEGEERTKRVKQIMAVLQACMEE</sequence>
<gene>
    <name evidence="3" type="ORF">DB88DRAFT_477493</name>
</gene>
<evidence type="ECO:0000256" key="2">
    <source>
        <dbReference type="SAM" id="MobiDB-lite"/>
    </source>
</evidence>
<reference evidence="3" key="1">
    <citation type="submission" date="2023-02" db="EMBL/GenBank/DDBJ databases">
        <title>Identification and recombinant expression of a fungal hydrolase from Papiliotrema laurentii that hydrolyzes apple cutin and clears colloidal polyester polyurethane.</title>
        <authorList>
            <consortium name="DOE Joint Genome Institute"/>
            <person name="Roman V.A."/>
            <person name="Bojanowski C."/>
            <person name="Crable B.R."/>
            <person name="Wagner D.N."/>
            <person name="Hung C.S."/>
            <person name="Nadeau L.J."/>
            <person name="Schratz L."/>
            <person name="Haridas S."/>
            <person name="Pangilinan J."/>
            <person name="Lipzen A."/>
            <person name="Na H."/>
            <person name="Yan M."/>
            <person name="Ng V."/>
            <person name="Grigoriev I.V."/>
            <person name="Spatafora J.W."/>
            <person name="Barlow D."/>
            <person name="Biffinger J."/>
            <person name="Kelley-Loughnane N."/>
            <person name="Varaljay V.A."/>
            <person name="Crookes-Goodson W.J."/>
        </authorList>
    </citation>
    <scope>NUCLEOTIDE SEQUENCE</scope>
    <source>
        <strain evidence="3">5307AH</strain>
    </source>
</reference>
<accession>A0AAD9FW24</accession>
<feature type="region of interest" description="Disordered" evidence="2">
    <location>
        <begin position="1"/>
        <end position="151"/>
    </location>
</feature>
<name>A0AAD9FW24_PAPLA</name>
<feature type="compositionally biased region" description="Polar residues" evidence="2">
    <location>
        <begin position="22"/>
        <end position="43"/>
    </location>
</feature>
<feature type="compositionally biased region" description="Polar residues" evidence="2">
    <location>
        <begin position="1"/>
        <end position="11"/>
    </location>
</feature>
<dbReference type="Proteomes" id="UP001182556">
    <property type="component" value="Unassembled WGS sequence"/>
</dbReference>
<organism evidence="3 4">
    <name type="scientific">Papiliotrema laurentii</name>
    <name type="common">Cryptococcus laurentii</name>
    <dbReference type="NCBI Taxonomy" id="5418"/>
    <lineage>
        <taxon>Eukaryota</taxon>
        <taxon>Fungi</taxon>
        <taxon>Dikarya</taxon>
        <taxon>Basidiomycota</taxon>
        <taxon>Agaricomycotina</taxon>
        <taxon>Tremellomycetes</taxon>
        <taxon>Tremellales</taxon>
        <taxon>Rhynchogastremaceae</taxon>
        <taxon>Papiliotrema</taxon>
    </lineage>
</organism>
<evidence type="ECO:0000313" key="3">
    <source>
        <dbReference type="EMBL" id="KAK1927289.1"/>
    </source>
</evidence>
<dbReference type="AlphaFoldDB" id="A0AAD9FW24"/>
<dbReference type="EMBL" id="JAODAN010000001">
    <property type="protein sequence ID" value="KAK1927289.1"/>
    <property type="molecule type" value="Genomic_DNA"/>
</dbReference>
<keyword evidence="4" id="KW-1185">Reference proteome</keyword>
<evidence type="ECO:0000313" key="4">
    <source>
        <dbReference type="Proteomes" id="UP001182556"/>
    </source>
</evidence>
<feature type="coiled-coil region" evidence="1">
    <location>
        <begin position="171"/>
        <end position="198"/>
    </location>
</feature>
<evidence type="ECO:0000256" key="1">
    <source>
        <dbReference type="SAM" id="Coils"/>
    </source>
</evidence>
<comment type="caution">
    <text evidence="3">The sequence shown here is derived from an EMBL/GenBank/DDBJ whole genome shotgun (WGS) entry which is preliminary data.</text>
</comment>
<protein>
    <submittedName>
        <fullName evidence="3">Uncharacterized protein</fullName>
    </submittedName>
</protein>